<name>A0A1F7HGS5_9BACT</name>
<evidence type="ECO:0000256" key="1">
    <source>
        <dbReference type="ARBA" id="ARBA00009673"/>
    </source>
</evidence>
<dbReference type="EC" id="3.1.1.96" evidence="2"/>
<comment type="domain">
    <text evidence="2">A Gly-cisPro motif from one monomer fits into the active site of the other monomer to allow specific chiral rejection of L-amino acids.</text>
</comment>
<proteinExistence type="inferred from homology"/>
<keyword evidence="2" id="KW-0820">tRNA-binding</keyword>
<dbReference type="GO" id="GO:0019478">
    <property type="term" value="P:D-amino acid catabolic process"/>
    <property type="evidence" value="ECO:0007669"/>
    <property type="project" value="UniProtKB-UniRule"/>
</dbReference>
<dbReference type="PANTHER" id="PTHR10472:SF5">
    <property type="entry name" value="D-AMINOACYL-TRNA DEACYLASE 1"/>
    <property type="match status" value="1"/>
</dbReference>
<accession>A0A1F7HGS5</accession>
<dbReference type="Gene3D" id="3.50.80.10">
    <property type="entry name" value="D-tyrosyl-tRNA(Tyr) deacylase"/>
    <property type="match status" value="1"/>
</dbReference>
<dbReference type="PANTHER" id="PTHR10472">
    <property type="entry name" value="D-TYROSYL-TRNA TYR DEACYLASE"/>
    <property type="match status" value="1"/>
</dbReference>
<comment type="catalytic activity">
    <reaction evidence="2">
        <text>a D-aminoacyl-tRNA + H2O = a tRNA + a D-alpha-amino acid + H(+)</text>
        <dbReference type="Rhea" id="RHEA:13953"/>
        <dbReference type="Rhea" id="RHEA-COMP:10123"/>
        <dbReference type="Rhea" id="RHEA-COMP:10124"/>
        <dbReference type="ChEBI" id="CHEBI:15377"/>
        <dbReference type="ChEBI" id="CHEBI:15378"/>
        <dbReference type="ChEBI" id="CHEBI:59871"/>
        <dbReference type="ChEBI" id="CHEBI:78442"/>
        <dbReference type="ChEBI" id="CHEBI:79333"/>
        <dbReference type="EC" id="3.1.1.96"/>
    </reaction>
</comment>
<comment type="function">
    <text evidence="2">An aminoacyl-tRNA editing enzyme that deacylates mischarged D-aminoacyl-tRNAs. Also deacylates mischarged glycyl-tRNA(Ala), protecting cells against glycine mischarging by AlaRS. Acts via tRNA-based rather than protein-based catalysis; rejects L-amino acids rather than detecting D-amino acids in the active site. By recycling D-aminoacyl-tRNA to D-amino acids and free tRNA molecules, this enzyme counteracts the toxicity associated with the formation of D-aminoacyl-tRNA entities in vivo and helps enforce protein L-homochirality.</text>
</comment>
<dbReference type="SUPFAM" id="SSF69500">
    <property type="entry name" value="DTD-like"/>
    <property type="match status" value="1"/>
</dbReference>
<keyword evidence="2" id="KW-0378">Hydrolase</keyword>
<dbReference type="Proteomes" id="UP000177199">
    <property type="component" value="Unassembled WGS sequence"/>
</dbReference>
<dbReference type="Pfam" id="PF02580">
    <property type="entry name" value="Tyr_Deacylase"/>
    <property type="match status" value="1"/>
</dbReference>
<dbReference type="EMBL" id="MFZV01000050">
    <property type="protein sequence ID" value="OGK30194.1"/>
    <property type="molecule type" value="Genomic_DNA"/>
</dbReference>
<dbReference type="GO" id="GO:0043908">
    <property type="term" value="F:Ser(Gly)-tRNA(Ala) hydrolase activity"/>
    <property type="evidence" value="ECO:0007669"/>
    <property type="project" value="UniProtKB-UniRule"/>
</dbReference>
<dbReference type="EC" id="3.1.1.-" evidence="2"/>
<protein>
    <recommendedName>
        <fullName evidence="2">D-aminoacyl-tRNA deacylase</fullName>
        <shortName evidence="2">DTD</shortName>
        <ecNumber evidence="2">3.1.1.96</ecNumber>
    </recommendedName>
    <alternativeName>
        <fullName evidence="2">Gly-tRNA(Ala) deacylase</fullName>
        <ecNumber evidence="2">3.1.1.-</ecNumber>
    </alternativeName>
</protein>
<dbReference type="InterPro" id="IPR003732">
    <property type="entry name" value="Daa-tRNA_deacyls_DTD"/>
</dbReference>
<gene>
    <name evidence="2" type="primary">dtd</name>
    <name evidence="3" type="ORF">A3F29_00865</name>
</gene>
<dbReference type="GO" id="GO:0005737">
    <property type="term" value="C:cytoplasm"/>
    <property type="evidence" value="ECO:0007669"/>
    <property type="project" value="UniProtKB-SubCell"/>
</dbReference>
<dbReference type="GO" id="GO:0106026">
    <property type="term" value="F:Gly-tRNA(Ala) deacylase activity"/>
    <property type="evidence" value="ECO:0007669"/>
    <property type="project" value="UniProtKB-UniRule"/>
</dbReference>
<sequence>MISLIQRVTKAKVSIKRKEYASTGKGYVILLGIFEEDNKTDVKKLVDKIVGLRIMSDNKDKMNLSIKDVNGEILLVSQFTLCADVSEGRRPSFIKAKEPKEAEKLYELFAKQLRNNGIKVKTGSFGDYMEVAIFNDGPVTIILDSKSL</sequence>
<dbReference type="GO" id="GO:0000049">
    <property type="term" value="F:tRNA binding"/>
    <property type="evidence" value="ECO:0007669"/>
    <property type="project" value="UniProtKB-UniRule"/>
</dbReference>
<keyword evidence="2" id="KW-0963">Cytoplasm</keyword>
<dbReference type="FunFam" id="3.50.80.10:FF:000001">
    <property type="entry name" value="D-aminoacyl-tRNA deacylase"/>
    <property type="match status" value="1"/>
</dbReference>
<organism evidence="3 4">
    <name type="scientific">Candidatus Roizmanbacteria bacterium RIFCSPHIGHO2_12_FULL_33_9</name>
    <dbReference type="NCBI Taxonomy" id="1802045"/>
    <lineage>
        <taxon>Bacteria</taxon>
        <taxon>Candidatus Roizmaniibacteriota</taxon>
    </lineage>
</organism>
<dbReference type="InterPro" id="IPR023509">
    <property type="entry name" value="DTD-like_sf"/>
</dbReference>
<evidence type="ECO:0000313" key="4">
    <source>
        <dbReference type="Proteomes" id="UP000177199"/>
    </source>
</evidence>
<comment type="catalytic activity">
    <reaction evidence="2">
        <text>glycyl-tRNA(Ala) + H2O = tRNA(Ala) + glycine + H(+)</text>
        <dbReference type="Rhea" id="RHEA:53744"/>
        <dbReference type="Rhea" id="RHEA-COMP:9657"/>
        <dbReference type="Rhea" id="RHEA-COMP:13640"/>
        <dbReference type="ChEBI" id="CHEBI:15377"/>
        <dbReference type="ChEBI" id="CHEBI:15378"/>
        <dbReference type="ChEBI" id="CHEBI:57305"/>
        <dbReference type="ChEBI" id="CHEBI:78442"/>
        <dbReference type="ChEBI" id="CHEBI:78522"/>
    </reaction>
</comment>
<dbReference type="NCBIfam" id="TIGR00256">
    <property type="entry name" value="D-aminoacyl-tRNA deacylase"/>
    <property type="match status" value="1"/>
</dbReference>
<feature type="short sequence motif" description="Gly-cisPro motif, important for rejection of L-amino acids" evidence="2">
    <location>
        <begin position="137"/>
        <end position="138"/>
    </location>
</feature>
<comment type="subcellular location">
    <subcellularLocation>
        <location evidence="2">Cytoplasm</location>
    </subcellularLocation>
</comment>
<dbReference type="GO" id="GO:0051500">
    <property type="term" value="F:D-tyrosyl-tRNA(Tyr) deacylase activity"/>
    <property type="evidence" value="ECO:0007669"/>
    <property type="project" value="TreeGrafter"/>
</dbReference>
<dbReference type="AlphaFoldDB" id="A0A1F7HGS5"/>
<comment type="caution">
    <text evidence="3">The sequence shown here is derived from an EMBL/GenBank/DDBJ whole genome shotgun (WGS) entry which is preliminary data.</text>
</comment>
<evidence type="ECO:0000313" key="3">
    <source>
        <dbReference type="EMBL" id="OGK30194.1"/>
    </source>
</evidence>
<comment type="subunit">
    <text evidence="2">Homodimer.</text>
</comment>
<comment type="similarity">
    <text evidence="1 2">Belongs to the DTD family.</text>
</comment>
<reference evidence="3 4" key="1">
    <citation type="journal article" date="2016" name="Nat. Commun.">
        <title>Thousands of microbial genomes shed light on interconnected biogeochemical processes in an aquifer system.</title>
        <authorList>
            <person name="Anantharaman K."/>
            <person name="Brown C.T."/>
            <person name="Hug L.A."/>
            <person name="Sharon I."/>
            <person name="Castelle C.J."/>
            <person name="Probst A.J."/>
            <person name="Thomas B.C."/>
            <person name="Singh A."/>
            <person name="Wilkins M.J."/>
            <person name="Karaoz U."/>
            <person name="Brodie E.L."/>
            <person name="Williams K.H."/>
            <person name="Hubbard S.S."/>
            <person name="Banfield J.F."/>
        </authorList>
    </citation>
    <scope>NUCLEOTIDE SEQUENCE [LARGE SCALE GENOMIC DNA]</scope>
</reference>
<evidence type="ECO:0000256" key="2">
    <source>
        <dbReference type="HAMAP-Rule" id="MF_00518"/>
    </source>
</evidence>
<keyword evidence="2" id="KW-0694">RNA-binding</keyword>
<dbReference type="HAMAP" id="MF_00518">
    <property type="entry name" value="Deacylase_Dtd"/>
    <property type="match status" value="1"/>
</dbReference>